<evidence type="ECO:0000313" key="4">
    <source>
        <dbReference type="RefSeq" id="XP_022098977.1"/>
    </source>
</evidence>
<dbReference type="PANTHER" id="PTHR23099:SF0">
    <property type="entry name" value="GERM CELL NUCLEAR ACIDIC PROTEIN"/>
    <property type="match status" value="1"/>
</dbReference>
<evidence type="ECO:0000313" key="3">
    <source>
        <dbReference type="Proteomes" id="UP000694845"/>
    </source>
</evidence>
<dbReference type="OrthoDB" id="20772at2759"/>
<dbReference type="PANTHER" id="PTHR23099">
    <property type="entry name" value="TRANSCRIPTIONAL REGULATOR"/>
    <property type="match status" value="1"/>
</dbReference>
<dbReference type="GeneID" id="110983755"/>
<feature type="compositionally biased region" description="Polar residues" evidence="1">
    <location>
        <begin position="90"/>
        <end position="99"/>
    </location>
</feature>
<feature type="compositionally biased region" description="Basic and acidic residues" evidence="1">
    <location>
        <begin position="28"/>
        <end position="47"/>
    </location>
</feature>
<dbReference type="RefSeq" id="XP_022098977.1">
    <property type="nucleotide sequence ID" value="XM_022243285.1"/>
</dbReference>
<feature type="compositionally biased region" description="Basic residues" evidence="1">
    <location>
        <begin position="48"/>
        <end position="67"/>
    </location>
</feature>
<dbReference type="CDD" id="cd00084">
    <property type="entry name" value="HMG-box_SF"/>
    <property type="match status" value="1"/>
</dbReference>
<protein>
    <submittedName>
        <fullName evidence="4">Acidic repeat-containing protein-like isoform X1</fullName>
    </submittedName>
</protein>
<feature type="region of interest" description="Disordered" evidence="1">
    <location>
        <begin position="381"/>
        <end position="483"/>
    </location>
</feature>
<feature type="domain" description="SprT-like" evidence="2">
    <location>
        <begin position="597"/>
        <end position="754"/>
    </location>
</feature>
<dbReference type="KEGG" id="aplc:110983755"/>
<dbReference type="SMART" id="SM00731">
    <property type="entry name" value="SprT"/>
    <property type="match status" value="1"/>
</dbReference>
<sequence>MASDEESDLEELLGRVSKKLGWQNIQHVQEKDVKLKTRFRKPSENSGHRNKKKSVRNSSKKVPRKSKKDTSSSSDKENGVKGPDHDYRSSSKSNPQANANCRVPSDLFASPCSALAENPKCVERGNSIYSTDISKEGGKIDYEKGLDLNNGVSESNVIAQSYLVEPTRNLQGSEVAVELNDRDPVSDSKHEECLQISSETVLKADENVTDVFNSDTFENASSVSSDVDDLANDTSHEPSSPIPKDNTDDLDKPFSPFQCYSETLQPMKWLLTPPPKENQFKASLKSAEKISMVAVSDSESNSSCDLYALNCRKDIISSPMKETELEIPISPSRCDLETPNFAHDSFKATQSVEQTITVNNSVLDSPDNSFGQIMSLTERLSKNFKRQRGLSRPSEKEGLDTGSPTKHRTMNEDTRILNEVRAPGYVSSEDEDEDRDFEQFLQAIKTPHHEPHSVQTPNPSRDEEQYEDSFIDDTPIESRDSDEDVYYYRHINSDRKIFSNRKKELDTKPSSTPQKYRLPEFSDSDDADDSVFATPKPPVVRVPKPSILSSKKLTHAVNQERYTPTSSKTDFLFSLSTPKDGCHSSSPYVNDFKNHRDVLTRKLFILFNKTVFDNKLPSDFSIKWNNRMRKTAGFCYYTKTKVGGLCSARIELSEKVCDTAERLRDTLIHELCHAACWMINGVNDGHGRFWKYWAAKANHAHPSLPIIKRCHSYEITTKYKYQCVRCKTTIGRHSKSINTDKYCCTYCKGNLVLLPSLNKDGKVSKARTPNKFALFVKENYGSMKRNNASMKHADIMRLLSQDFSKKATISV</sequence>
<organism evidence="3 4">
    <name type="scientific">Acanthaster planci</name>
    <name type="common">Crown-of-thorns starfish</name>
    <dbReference type="NCBI Taxonomy" id="133434"/>
    <lineage>
        <taxon>Eukaryota</taxon>
        <taxon>Metazoa</taxon>
        <taxon>Echinodermata</taxon>
        <taxon>Eleutherozoa</taxon>
        <taxon>Asterozoa</taxon>
        <taxon>Asteroidea</taxon>
        <taxon>Valvatacea</taxon>
        <taxon>Valvatida</taxon>
        <taxon>Acanthasteridae</taxon>
        <taxon>Acanthaster</taxon>
    </lineage>
</organism>
<feature type="compositionally biased region" description="Acidic residues" evidence="1">
    <location>
        <begin position="1"/>
        <end position="11"/>
    </location>
</feature>
<dbReference type="Proteomes" id="UP000694845">
    <property type="component" value="Unplaced"/>
</dbReference>
<proteinExistence type="predicted"/>
<evidence type="ECO:0000256" key="1">
    <source>
        <dbReference type="SAM" id="MobiDB-lite"/>
    </source>
</evidence>
<keyword evidence="3" id="KW-1185">Reference proteome</keyword>
<dbReference type="InterPro" id="IPR006640">
    <property type="entry name" value="SprT-like_domain"/>
</dbReference>
<feature type="region of interest" description="Disordered" evidence="1">
    <location>
        <begin position="500"/>
        <end position="538"/>
    </location>
</feature>
<gene>
    <name evidence="4" type="primary">LOC110983755</name>
</gene>
<dbReference type="InterPro" id="IPR035240">
    <property type="entry name" value="SprT_Zn_ribbon"/>
</dbReference>
<dbReference type="AlphaFoldDB" id="A0A8B7Z1Y0"/>
<accession>A0A8B7Z1Y0</accession>
<feature type="region of interest" description="Disordered" evidence="1">
    <location>
        <begin position="220"/>
        <end position="252"/>
    </location>
</feature>
<evidence type="ECO:0000259" key="2">
    <source>
        <dbReference type="SMART" id="SM00731"/>
    </source>
</evidence>
<dbReference type="Pfam" id="PF17283">
    <property type="entry name" value="Zn_ribbon_SprT"/>
    <property type="match status" value="1"/>
</dbReference>
<feature type="compositionally biased region" description="Basic and acidic residues" evidence="1">
    <location>
        <begin position="68"/>
        <end position="89"/>
    </location>
</feature>
<dbReference type="Pfam" id="PF10263">
    <property type="entry name" value="SprT-like"/>
    <property type="match status" value="1"/>
</dbReference>
<dbReference type="GO" id="GO:0005634">
    <property type="term" value="C:nucleus"/>
    <property type="evidence" value="ECO:0007669"/>
    <property type="project" value="TreeGrafter"/>
</dbReference>
<feature type="compositionally biased region" description="Basic and acidic residues" evidence="1">
    <location>
        <begin position="409"/>
        <end position="418"/>
    </location>
</feature>
<feature type="region of interest" description="Disordered" evidence="1">
    <location>
        <begin position="1"/>
        <end position="103"/>
    </location>
</feature>
<name>A0A8B7Z1Y0_ACAPL</name>
<feature type="compositionally biased region" description="Acidic residues" evidence="1">
    <location>
        <begin position="464"/>
        <end position="483"/>
    </location>
</feature>
<dbReference type="GO" id="GO:0006974">
    <property type="term" value="P:DNA damage response"/>
    <property type="evidence" value="ECO:0007669"/>
    <property type="project" value="UniProtKB-ARBA"/>
</dbReference>
<reference evidence="4" key="1">
    <citation type="submission" date="2025-08" db="UniProtKB">
        <authorList>
            <consortium name="RefSeq"/>
        </authorList>
    </citation>
    <scope>IDENTIFICATION</scope>
</reference>